<feature type="compositionally biased region" description="Basic residues" evidence="2">
    <location>
        <begin position="455"/>
        <end position="470"/>
    </location>
</feature>
<comment type="similarity">
    <text evidence="1">Belongs to the SPATS2 family.</text>
</comment>
<sequence>QINAIRSIVPNKSNNEIVLVLQQFDNNVDKAVQAFMDGSATQVLKEWNMTGKKKNNRRKRSKSKQHQGNKDPKNKSAASEKASQEPQGISECHHNGCSKDNSYSGSANQKLEAASPKKKGSGFEESSPVCPETTDKEQEHQKVSVELNPKTVNGVEQHEPLQSSVQLQCNLGRPKSKSSSVKSPNATTQPETKADDSVKKRGPNIERSVKDLQRCTVSLTRYRMMIKEEVDNSVKKIKAAFAELHSCIVDKEVSLMAEIDKVKEEAMEILTARQKKAEELKRLTDLASQMAEAQLSELRAEIKHFVSERKYDEELGRSARFSCDTEQLKTQIQLCGEISHPKNNYSSRTPCSSVLSSMTSHATTGKQNTHPRKSSSSAKNSDNKAVSTKVQSHLSSSHTEFSSQGTPTNKQNGPPSQRRRFNPQHQNVRLNGSLKLQGANSEADPNTAKSGSRSEHRRQQHNSFRSKNKGAMKNQEQSTTTRTTENPTHSEKTRRKHHTPDTADHRPFQGNAGRASQCNLCPARMEVSADATVLSVPAVTLVA</sequence>
<evidence type="ECO:0000313" key="3">
    <source>
        <dbReference type="EMBL" id="NXN92489.1"/>
    </source>
</evidence>
<feature type="compositionally biased region" description="Polar residues" evidence="2">
    <location>
        <begin position="341"/>
        <end position="368"/>
    </location>
</feature>
<feature type="compositionally biased region" description="Basic and acidic residues" evidence="2">
    <location>
        <begin position="192"/>
        <end position="207"/>
    </location>
</feature>
<feature type="compositionally biased region" description="Polar residues" evidence="2">
    <location>
        <begin position="438"/>
        <end position="451"/>
    </location>
</feature>
<feature type="compositionally biased region" description="Polar residues" evidence="2">
    <location>
        <begin position="160"/>
        <end position="169"/>
    </location>
</feature>
<feature type="compositionally biased region" description="Basic residues" evidence="2">
    <location>
        <begin position="51"/>
        <end position="67"/>
    </location>
</feature>
<feature type="compositionally biased region" description="Basic and acidic residues" evidence="2">
    <location>
        <begin position="133"/>
        <end position="143"/>
    </location>
</feature>
<dbReference type="PANTHER" id="PTHR15623">
    <property type="entry name" value="SPERMATOGENESIS-ASSOCIATED SERINE-RICH PROTEIN 2-RELATED"/>
    <property type="match status" value="1"/>
</dbReference>
<feature type="compositionally biased region" description="Polar residues" evidence="2">
    <location>
        <begin position="404"/>
        <end position="415"/>
    </location>
</feature>
<feature type="region of interest" description="Disordered" evidence="2">
    <location>
        <begin position="46"/>
        <end position="207"/>
    </location>
</feature>
<dbReference type="SUPFAM" id="SSF46934">
    <property type="entry name" value="UBA-like"/>
    <property type="match status" value="1"/>
</dbReference>
<gene>
    <name evidence="3" type="primary">Spats2l</name>
    <name evidence="3" type="ORF">RHICYA_R08092</name>
</gene>
<proteinExistence type="inferred from homology"/>
<feature type="region of interest" description="Disordered" evidence="2">
    <location>
        <begin position="339"/>
        <end position="511"/>
    </location>
</feature>
<feature type="compositionally biased region" description="Polar residues" evidence="2">
    <location>
        <begin position="474"/>
        <end position="487"/>
    </location>
</feature>
<reference evidence="3 4" key="1">
    <citation type="submission" date="2019-09" db="EMBL/GenBank/DDBJ databases">
        <title>Bird 10,000 Genomes (B10K) Project - Family phase.</title>
        <authorList>
            <person name="Zhang G."/>
        </authorList>
    </citation>
    <scope>NUCLEOTIDE SEQUENCE [LARGE SCALE GENOMIC DNA]</scope>
    <source>
        <strain evidence="3">B10K-DU-002-35</strain>
        <tissue evidence="3">Muscle</tissue>
    </source>
</reference>
<name>A0A7L1MZE2_RHICY</name>
<keyword evidence="4" id="KW-1185">Reference proteome</keyword>
<dbReference type="GO" id="GO:0005737">
    <property type="term" value="C:cytoplasm"/>
    <property type="evidence" value="ECO:0007669"/>
    <property type="project" value="TreeGrafter"/>
</dbReference>
<accession>A0A7L1MZE2</accession>
<dbReference type="Pfam" id="PF07139">
    <property type="entry name" value="SPATS2-like"/>
    <property type="match status" value="1"/>
</dbReference>
<evidence type="ECO:0000256" key="1">
    <source>
        <dbReference type="ARBA" id="ARBA00007105"/>
    </source>
</evidence>
<feature type="compositionally biased region" description="Polar residues" evidence="2">
    <location>
        <begin position="98"/>
        <end position="109"/>
    </location>
</feature>
<dbReference type="InterPro" id="IPR009060">
    <property type="entry name" value="UBA-like_sf"/>
</dbReference>
<feature type="compositionally biased region" description="Low complexity" evidence="2">
    <location>
        <begin position="374"/>
        <end position="403"/>
    </location>
</feature>
<protein>
    <submittedName>
        <fullName evidence="3">SPS2L protein</fullName>
    </submittedName>
</protein>
<dbReference type="PANTHER" id="PTHR15623:SF8">
    <property type="entry name" value="SPATS2-LIKE PROTEIN"/>
    <property type="match status" value="1"/>
</dbReference>
<dbReference type="EMBL" id="VXBP01001156">
    <property type="protein sequence ID" value="NXN92489.1"/>
    <property type="molecule type" value="Genomic_DNA"/>
</dbReference>
<organism evidence="3 4">
    <name type="scientific">Rhinopomastus cyanomelas</name>
    <name type="common">Common scimitarbill</name>
    <dbReference type="NCBI Taxonomy" id="113115"/>
    <lineage>
        <taxon>Eukaryota</taxon>
        <taxon>Metazoa</taxon>
        <taxon>Chordata</taxon>
        <taxon>Craniata</taxon>
        <taxon>Vertebrata</taxon>
        <taxon>Euteleostomi</taxon>
        <taxon>Archelosauria</taxon>
        <taxon>Archosauria</taxon>
        <taxon>Dinosauria</taxon>
        <taxon>Saurischia</taxon>
        <taxon>Theropoda</taxon>
        <taxon>Coelurosauria</taxon>
        <taxon>Aves</taxon>
        <taxon>Neognathae</taxon>
        <taxon>Neoaves</taxon>
        <taxon>Telluraves</taxon>
        <taxon>Coraciimorphae</taxon>
        <taxon>Bucerotiformes</taxon>
        <taxon>Rhinopomastidae</taxon>
        <taxon>Rhinopomastus</taxon>
    </lineage>
</organism>
<comment type="caution">
    <text evidence="3">The sequence shown here is derived from an EMBL/GenBank/DDBJ whole genome shotgun (WGS) entry which is preliminary data.</text>
</comment>
<evidence type="ECO:0000313" key="4">
    <source>
        <dbReference type="Proteomes" id="UP000565785"/>
    </source>
</evidence>
<dbReference type="InterPro" id="IPR009816">
    <property type="entry name" value="SPATS2-like"/>
</dbReference>
<feature type="non-terminal residue" evidence="3">
    <location>
        <position position="543"/>
    </location>
</feature>
<dbReference type="Proteomes" id="UP000565785">
    <property type="component" value="Unassembled WGS sequence"/>
</dbReference>
<dbReference type="OrthoDB" id="6136201at2759"/>
<feature type="non-terminal residue" evidence="3">
    <location>
        <position position="1"/>
    </location>
</feature>
<dbReference type="AlphaFoldDB" id="A0A7L1MZE2"/>
<evidence type="ECO:0000256" key="2">
    <source>
        <dbReference type="SAM" id="MobiDB-lite"/>
    </source>
</evidence>